<dbReference type="EMBL" id="BIFQ01000001">
    <property type="protein sequence ID" value="GCE05383.1"/>
    <property type="molecule type" value="Genomic_DNA"/>
</dbReference>
<proteinExistence type="predicted"/>
<dbReference type="OrthoDB" id="8779602at2"/>
<evidence type="ECO:0000313" key="1">
    <source>
        <dbReference type="EMBL" id="GCE05383.1"/>
    </source>
</evidence>
<comment type="caution">
    <text evidence="1">The sequence shown here is derived from an EMBL/GenBank/DDBJ whole genome shotgun (WGS) entry which is preliminary data.</text>
</comment>
<protein>
    <submittedName>
        <fullName evidence="1">Uncharacterized protein</fullName>
    </submittedName>
</protein>
<reference evidence="2" key="1">
    <citation type="submission" date="2018-12" db="EMBL/GenBank/DDBJ databases">
        <title>Tengunoibacter tsumagoiensis gen. nov., sp. nov., Dictyobacter kobayashii sp. nov., D. alpinus sp. nov., and D. joshuensis sp. nov. and description of Dictyobacteraceae fam. nov. within the order Ktedonobacterales isolated from Tengu-no-mugimeshi.</title>
        <authorList>
            <person name="Wang C.M."/>
            <person name="Zheng Y."/>
            <person name="Sakai Y."/>
            <person name="Toyoda A."/>
            <person name="Minakuchi Y."/>
            <person name="Abe K."/>
            <person name="Yokota A."/>
            <person name="Yabe S."/>
        </authorList>
    </citation>
    <scope>NUCLEOTIDE SEQUENCE [LARGE SCALE GENOMIC DNA]</scope>
    <source>
        <strain evidence="2">S-27</strain>
    </source>
</reference>
<dbReference type="AlphaFoldDB" id="A0A401ZEZ3"/>
<keyword evidence="2" id="KW-1185">Reference proteome</keyword>
<accession>A0A401ZEZ3</accession>
<organism evidence="1 2">
    <name type="scientific">Dictyobacter aurantiacus</name>
    <dbReference type="NCBI Taxonomy" id="1936993"/>
    <lineage>
        <taxon>Bacteria</taxon>
        <taxon>Bacillati</taxon>
        <taxon>Chloroflexota</taxon>
        <taxon>Ktedonobacteria</taxon>
        <taxon>Ktedonobacterales</taxon>
        <taxon>Dictyobacteraceae</taxon>
        <taxon>Dictyobacter</taxon>
    </lineage>
</organism>
<name>A0A401ZEZ3_9CHLR</name>
<dbReference type="Proteomes" id="UP000287224">
    <property type="component" value="Unassembled WGS sequence"/>
</dbReference>
<sequence length="81" mass="9132">MGMLRVMSRRGDDRIIWDAQKVEAQDSEAVAAIKEAERIFTEERKKGATAFKVEPGKTVERIDKFDRTAEQIVLVPRVVGG</sequence>
<evidence type="ECO:0000313" key="2">
    <source>
        <dbReference type="Proteomes" id="UP000287224"/>
    </source>
</evidence>
<gene>
    <name evidence="1" type="ORF">KDAU_27120</name>
</gene>